<dbReference type="SUPFAM" id="SSF51735">
    <property type="entry name" value="NAD(P)-binding Rossmann-fold domains"/>
    <property type="match status" value="1"/>
</dbReference>
<evidence type="ECO:0000259" key="1">
    <source>
        <dbReference type="Pfam" id="PF01370"/>
    </source>
</evidence>
<name>A0A382QMP2_9ZZZZ</name>
<dbReference type="InterPro" id="IPR036291">
    <property type="entry name" value="NAD(P)-bd_dom_sf"/>
</dbReference>
<reference evidence="2" key="1">
    <citation type="submission" date="2018-05" db="EMBL/GenBank/DDBJ databases">
        <authorList>
            <person name="Lanie J.A."/>
            <person name="Ng W.-L."/>
            <person name="Kazmierczak K.M."/>
            <person name="Andrzejewski T.M."/>
            <person name="Davidsen T.M."/>
            <person name="Wayne K.J."/>
            <person name="Tettelin H."/>
            <person name="Glass J.I."/>
            <person name="Rusch D."/>
            <person name="Podicherti R."/>
            <person name="Tsui H.-C.T."/>
            <person name="Winkler M.E."/>
        </authorList>
    </citation>
    <scope>NUCLEOTIDE SEQUENCE</scope>
</reference>
<proteinExistence type="predicted"/>
<dbReference type="CDD" id="cd08946">
    <property type="entry name" value="SDR_e"/>
    <property type="match status" value="1"/>
</dbReference>
<dbReference type="InterPro" id="IPR050177">
    <property type="entry name" value="Lipid_A_modif_metabolic_enz"/>
</dbReference>
<protein>
    <recommendedName>
        <fullName evidence="1">NAD-dependent epimerase/dehydratase domain-containing protein</fullName>
    </recommendedName>
</protein>
<dbReference type="EMBL" id="UINC01115612">
    <property type="protein sequence ID" value="SVC86773.1"/>
    <property type="molecule type" value="Genomic_DNA"/>
</dbReference>
<dbReference type="PANTHER" id="PTHR43245">
    <property type="entry name" value="BIFUNCTIONAL POLYMYXIN RESISTANCE PROTEIN ARNA"/>
    <property type="match status" value="1"/>
</dbReference>
<feature type="domain" description="NAD-dependent epimerase/dehydratase" evidence="1">
    <location>
        <begin position="4"/>
        <end position="160"/>
    </location>
</feature>
<accession>A0A382QMP2</accession>
<dbReference type="InterPro" id="IPR001509">
    <property type="entry name" value="Epimerase_deHydtase"/>
</dbReference>
<dbReference type="PANTHER" id="PTHR43245:SF23">
    <property type="entry name" value="NAD(P)-BINDING DOMAIN-CONTAINING PROTEIN"/>
    <property type="match status" value="1"/>
</dbReference>
<evidence type="ECO:0000313" key="2">
    <source>
        <dbReference type="EMBL" id="SVC86773.1"/>
    </source>
</evidence>
<sequence>MKQIVVTGHNGFLGSNLLLKLISKKYGITGISKTIKKNNSIKQIKRNILNIKDSDIAKNSCIIHLAAITDVVYCEKYPEECYKVNVMATQKILEIARKKNCSLIYPSTSHVYAIPHKLPIKETHITNPTSVYSESKISAEKLCEMYSKSYGLNISVLRLFS</sequence>
<dbReference type="Pfam" id="PF01370">
    <property type="entry name" value="Epimerase"/>
    <property type="match status" value="1"/>
</dbReference>
<dbReference type="Gene3D" id="3.40.50.720">
    <property type="entry name" value="NAD(P)-binding Rossmann-like Domain"/>
    <property type="match status" value="1"/>
</dbReference>
<dbReference type="AlphaFoldDB" id="A0A382QMP2"/>
<feature type="non-terminal residue" evidence="2">
    <location>
        <position position="161"/>
    </location>
</feature>
<organism evidence="2">
    <name type="scientific">marine metagenome</name>
    <dbReference type="NCBI Taxonomy" id="408172"/>
    <lineage>
        <taxon>unclassified sequences</taxon>
        <taxon>metagenomes</taxon>
        <taxon>ecological metagenomes</taxon>
    </lineage>
</organism>
<gene>
    <name evidence="2" type="ORF">METZ01_LOCUS339627</name>
</gene>